<feature type="region of interest" description="Disordered" evidence="5">
    <location>
        <begin position="311"/>
        <end position="333"/>
    </location>
</feature>
<evidence type="ECO:0000256" key="5">
    <source>
        <dbReference type="SAM" id="MobiDB-lite"/>
    </source>
</evidence>
<evidence type="ECO:0000256" key="2">
    <source>
        <dbReference type="ARBA" id="ARBA00022448"/>
    </source>
</evidence>
<evidence type="ECO:0000256" key="3">
    <source>
        <dbReference type="ARBA" id="ARBA00022741"/>
    </source>
</evidence>
<evidence type="ECO:0000259" key="6">
    <source>
        <dbReference type="PROSITE" id="PS50893"/>
    </source>
</evidence>
<proteinExistence type="inferred from homology"/>
<dbReference type="PANTHER" id="PTHR43335:SF4">
    <property type="entry name" value="ABC TRANSPORTER, ATP-BINDING PROTEIN"/>
    <property type="match status" value="1"/>
</dbReference>
<dbReference type="Gene3D" id="3.40.50.300">
    <property type="entry name" value="P-loop containing nucleotide triphosphate hydrolases"/>
    <property type="match status" value="1"/>
</dbReference>
<accession>A0ABW3D2N8</accession>
<dbReference type="InterPro" id="IPR027417">
    <property type="entry name" value="P-loop_NTPase"/>
</dbReference>
<evidence type="ECO:0000256" key="1">
    <source>
        <dbReference type="ARBA" id="ARBA00005417"/>
    </source>
</evidence>
<evidence type="ECO:0000256" key="4">
    <source>
        <dbReference type="ARBA" id="ARBA00022840"/>
    </source>
</evidence>
<keyword evidence="2" id="KW-0813">Transport</keyword>
<keyword evidence="3" id="KW-0547">Nucleotide-binding</keyword>
<keyword evidence="8" id="KW-1185">Reference proteome</keyword>
<dbReference type="SUPFAM" id="SSF52540">
    <property type="entry name" value="P-loop containing nucleoside triphosphate hydrolases"/>
    <property type="match status" value="1"/>
</dbReference>
<protein>
    <submittedName>
        <fullName evidence="7">ABC transporter ATP-binding protein</fullName>
    </submittedName>
</protein>
<dbReference type="PROSITE" id="PS50893">
    <property type="entry name" value="ABC_TRANSPORTER_2"/>
    <property type="match status" value="1"/>
</dbReference>
<dbReference type="RefSeq" id="WP_144933589.1">
    <property type="nucleotide sequence ID" value="NZ_JBHTIU010000001.1"/>
</dbReference>
<reference evidence="8" key="1">
    <citation type="journal article" date="2019" name="Int. J. Syst. Evol. Microbiol.">
        <title>The Global Catalogue of Microorganisms (GCM) 10K type strain sequencing project: providing services to taxonomists for standard genome sequencing and annotation.</title>
        <authorList>
            <consortium name="The Broad Institute Genomics Platform"/>
            <consortium name="The Broad Institute Genome Sequencing Center for Infectious Disease"/>
            <person name="Wu L."/>
            <person name="Ma J."/>
        </authorList>
    </citation>
    <scope>NUCLEOTIDE SEQUENCE [LARGE SCALE GENOMIC DNA]</scope>
    <source>
        <strain evidence="8">CCUG 57263</strain>
    </source>
</reference>
<dbReference type="EMBL" id="JBHTIU010000001">
    <property type="protein sequence ID" value="MFD0867652.1"/>
    <property type="molecule type" value="Genomic_DNA"/>
</dbReference>
<name>A0ABW3D2N8_9BACL</name>
<organism evidence="7 8">
    <name type="scientific">Paenibacillus residui</name>
    <dbReference type="NCBI Taxonomy" id="629724"/>
    <lineage>
        <taxon>Bacteria</taxon>
        <taxon>Bacillati</taxon>
        <taxon>Bacillota</taxon>
        <taxon>Bacilli</taxon>
        <taxon>Bacillales</taxon>
        <taxon>Paenibacillaceae</taxon>
        <taxon>Paenibacillus</taxon>
    </lineage>
</organism>
<dbReference type="CDD" id="cd03230">
    <property type="entry name" value="ABC_DR_subfamily_A"/>
    <property type="match status" value="1"/>
</dbReference>
<dbReference type="Proteomes" id="UP001597120">
    <property type="component" value="Unassembled WGS sequence"/>
</dbReference>
<dbReference type="GO" id="GO:0005524">
    <property type="term" value="F:ATP binding"/>
    <property type="evidence" value="ECO:0007669"/>
    <property type="project" value="UniProtKB-KW"/>
</dbReference>
<gene>
    <name evidence="7" type="ORF">ACFQ03_00640</name>
</gene>
<feature type="domain" description="ABC transporter" evidence="6">
    <location>
        <begin position="6"/>
        <end position="237"/>
    </location>
</feature>
<keyword evidence="4 7" id="KW-0067">ATP-binding</keyword>
<dbReference type="SMART" id="SM00382">
    <property type="entry name" value="AAA"/>
    <property type="match status" value="1"/>
</dbReference>
<evidence type="ECO:0000313" key="8">
    <source>
        <dbReference type="Proteomes" id="UP001597120"/>
    </source>
</evidence>
<dbReference type="Pfam" id="PF00005">
    <property type="entry name" value="ABC_tran"/>
    <property type="match status" value="1"/>
</dbReference>
<dbReference type="InterPro" id="IPR003439">
    <property type="entry name" value="ABC_transporter-like_ATP-bd"/>
</dbReference>
<comment type="caution">
    <text evidence="7">The sequence shown here is derived from an EMBL/GenBank/DDBJ whole genome shotgun (WGS) entry which is preliminary data.</text>
</comment>
<comment type="similarity">
    <text evidence="1">Belongs to the ABC transporter superfamily.</text>
</comment>
<evidence type="ECO:0000313" key="7">
    <source>
        <dbReference type="EMBL" id="MFD0867652.1"/>
    </source>
</evidence>
<dbReference type="PANTHER" id="PTHR43335">
    <property type="entry name" value="ABC TRANSPORTER, ATP-BINDING PROTEIN"/>
    <property type="match status" value="1"/>
</dbReference>
<sequence length="333" mass="36598">MSEAIIELVDLTKKYGEKTAVNQLNLSINKGEIFGLLGPNGAGKSTTILMMIGLSEPTSGTVKVCGFNSTRQPMMVKKRVGYLPDDVGFYDDLSARENLIYTARLNRVSAAEAAVRADSLLERVGLSHAKRQKAGTFSRGMRQRLGLADVLIKQPEIIILDEPTLGIDPEGVREFLDLIRTLSRDEGLTVLLSSHHLHQVQQICDRVGLFVQGRLIAEGTVESLSRELFAGEPLLIEVEADALTDDMVEAVRGIEHVLRVEREERRLRLGCAQDVSPQVARTLVEQGAALTGLTKKQYGLDEIYHRYFEGSDSNDREGSKLAGLKAKAARQGT</sequence>
<dbReference type="InterPro" id="IPR003593">
    <property type="entry name" value="AAA+_ATPase"/>
</dbReference>